<accession>A0A9J6B6D2</accession>
<keyword evidence="1" id="KW-0812">Transmembrane</keyword>
<evidence type="ECO:0000256" key="1">
    <source>
        <dbReference type="SAM" id="Phobius"/>
    </source>
</evidence>
<name>A0A9J6B6D2_SOLCO</name>
<gene>
    <name evidence="2" type="ORF">H5410_004074</name>
</gene>
<organism evidence="2 3">
    <name type="scientific">Solanum commersonii</name>
    <name type="common">Commerson's wild potato</name>
    <name type="synonym">Commerson's nightshade</name>
    <dbReference type="NCBI Taxonomy" id="4109"/>
    <lineage>
        <taxon>Eukaryota</taxon>
        <taxon>Viridiplantae</taxon>
        <taxon>Streptophyta</taxon>
        <taxon>Embryophyta</taxon>
        <taxon>Tracheophyta</taxon>
        <taxon>Spermatophyta</taxon>
        <taxon>Magnoliopsida</taxon>
        <taxon>eudicotyledons</taxon>
        <taxon>Gunneridae</taxon>
        <taxon>Pentapetalae</taxon>
        <taxon>asterids</taxon>
        <taxon>lamiids</taxon>
        <taxon>Solanales</taxon>
        <taxon>Solanaceae</taxon>
        <taxon>Solanoideae</taxon>
        <taxon>Solaneae</taxon>
        <taxon>Solanum</taxon>
    </lineage>
</organism>
<keyword evidence="1" id="KW-1133">Transmembrane helix</keyword>
<keyword evidence="3" id="KW-1185">Reference proteome</keyword>
<evidence type="ECO:0000313" key="3">
    <source>
        <dbReference type="Proteomes" id="UP000824120"/>
    </source>
</evidence>
<dbReference type="AlphaFoldDB" id="A0A9J6B6D2"/>
<dbReference type="Proteomes" id="UP000824120">
    <property type="component" value="Chromosome 1"/>
</dbReference>
<dbReference type="EMBL" id="JACXVP010000001">
    <property type="protein sequence ID" value="KAG5632357.1"/>
    <property type="molecule type" value="Genomic_DNA"/>
</dbReference>
<feature type="transmembrane region" description="Helical" evidence="1">
    <location>
        <begin position="6"/>
        <end position="27"/>
    </location>
</feature>
<protein>
    <submittedName>
        <fullName evidence="2">Uncharacterized protein</fullName>
    </submittedName>
</protein>
<reference evidence="2 3" key="1">
    <citation type="submission" date="2020-09" db="EMBL/GenBank/DDBJ databases">
        <title>De no assembly of potato wild relative species, Solanum commersonii.</title>
        <authorList>
            <person name="Cho K."/>
        </authorList>
    </citation>
    <scope>NUCLEOTIDE SEQUENCE [LARGE SCALE GENOMIC DNA]</scope>
    <source>
        <strain evidence="2">LZ3.2</strain>
        <tissue evidence="2">Leaf</tissue>
    </source>
</reference>
<keyword evidence="1" id="KW-0472">Membrane</keyword>
<proteinExistence type="predicted"/>
<comment type="caution">
    <text evidence="2">The sequence shown here is derived from an EMBL/GenBank/DDBJ whole genome shotgun (WGS) entry which is preliminary data.</text>
</comment>
<sequence>MEDCPFMTLKGILSILCTCVALSWISVSKIMNFKGTQGFKLDYLRRVSLHSGQCFSPCIHSLNSLMYKFHIIWYHCLPFTKVHIFGSRVTTEGLCAMVKFVKSLRVQN</sequence>
<evidence type="ECO:0000313" key="2">
    <source>
        <dbReference type="EMBL" id="KAG5632357.1"/>
    </source>
</evidence>